<keyword evidence="1" id="KW-0812">Transmembrane</keyword>
<keyword evidence="3" id="KW-1185">Reference proteome</keyword>
<keyword evidence="1" id="KW-0472">Membrane</keyword>
<dbReference type="Proteomes" id="UP001501237">
    <property type="component" value="Unassembled WGS sequence"/>
</dbReference>
<evidence type="ECO:0000256" key="1">
    <source>
        <dbReference type="SAM" id="Phobius"/>
    </source>
</evidence>
<proteinExistence type="predicted"/>
<evidence type="ECO:0000313" key="3">
    <source>
        <dbReference type="Proteomes" id="UP001501237"/>
    </source>
</evidence>
<reference evidence="3" key="1">
    <citation type="journal article" date="2019" name="Int. J. Syst. Evol. Microbiol.">
        <title>The Global Catalogue of Microorganisms (GCM) 10K type strain sequencing project: providing services to taxonomists for standard genome sequencing and annotation.</title>
        <authorList>
            <consortium name="The Broad Institute Genomics Platform"/>
            <consortium name="The Broad Institute Genome Sequencing Center for Infectious Disease"/>
            <person name="Wu L."/>
            <person name="Ma J."/>
        </authorList>
    </citation>
    <scope>NUCLEOTIDE SEQUENCE [LARGE SCALE GENOMIC DNA]</scope>
    <source>
        <strain evidence="3">JCM 9377</strain>
    </source>
</reference>
<dbReference type="RefSeq" id="WP_344830247.1">
    <property type="nucleotide sequence ID" value="NZ_BAAAUV010000009.1"/>
</dbReference>
<organism evidence="2 3">
    <name type="scientific">Actinocorallia longicatena</name>
    <dbReference type="NCBI Taxonomy" id="111803"/>
    <lineage>
        <taxon>Bacteria</taxon>
        <taxon>Bacillati</taxon>
        <taxon>Actinomycetota</taxon>
        <taxon>Actinomycetes</taxon>
        <taxon>Streptosporangiales</taxon>
        <taxon>Thermomonosporaceae</taxon>
        <taxon>Actinocorallia</taxon>
    </lineage>
</organism>
<sequence length="501" mass="53896">MFDDVRFAASEARLFATLYDDHYPEVHRAAAGLAGSDFAERIASEVFRIAWSGPGSPPEHPLPWLLGVLGGFVRAEFAPSERRALLRADRDAPEGLAELPDAHRELLVLVVRPGLPPKSGAAVLGRSRAAARLLSARARRNPDFARLAAHPPPLPGPQDDRARRDLDRILSGPPALRPRPRRARAVVSGLLAAAVTAAVVVAVVRSDPPGPALPPPKRPAVDVDAVIAATARLPEERGAFWYERYVVAYGGTHDGFDFAEGSSEQVLWSSDRRRGISTRSLAALPLTVSDVAVWKRAGAPTAIPVKSDGLHLEKMRTGAWRDLSRKRSCGACFSVGTRKLARPQIAGLPADPDALAKRFFEDWLYTPAARFDRALTMLNDPVTPRVRAALIELARSQPGAYEVAGTTDPFGRPGTALVMEEGGPADLRIRHESFLDPATGRLLATRSTVVRRQRKPGSRPVGSLIGVTASVFSGWVDELPAALPVEPPLTWKGEGPILAGP</sequence>
<evidence type="ECO:0000313" key="2">
    <source>
        <dbReference type="EMBL" id="GAA3217066.1"/>
    </source>
</evidence>
<accession>A0ABP6QC55</accession>
<name>A0ABP6QC55_9ACTN</name>
<dbReference type="EMBL" id="BAAAUV010000009">
    <property type="protein sequence ID" value="GAA3217066.1"/>
    <property type="molecule type" value="Genomic_DNA"/>
</dbReference>
<gene>
    <name evidence="2" type="ORF">GCM10010468_39550</name>
</gene>
<comment type="caution">
    <text evidence="2">The sequence shown here is derived from an EMBL/GenBank/DDBJ whole genome shotgun (WGS) entry which is preliminary data.</text>
</comment>
<keyword evidence="1" id="KW-1133">Transmembrane helix</keyword>
<feature type="transmembrane region" description="Helical" evidence="1">
    <location>
        <begin position="185"/>
        <end position="204"/>
    </location>
</feature>
<protein>
    <recommendedName>
        <fullName evidence="4">DNA-directed RNA polymerase specialized sigma24 family protein</fullName>
    </recommendedName>
</protein>
<evidence type="ECO:0008006" key="4">
    <source>
        <dbReference type="Google" id="ProtNLM"/>
    </source>
</evidence>